<gene>
    <name evidence="7" type="ORF">ACFPM4_20175</name>
</gene>
<evidence type="ECO:0000256" key="5">
    <source>
        <dbReference type="RuleBase" id="RU361187"/>
    </source>
</evidence>
<evidence type="ECO:0000256" key="3">
    <source>
        <dbReference type="ARBA" id="ARBA00022801"/>
    </source>
</evidence>
<comment type="caution">
    <text evidence="7">The sequence shown here is derived from an EMBL/GenBank/DDBJ whole genome shotgun (WGS) entry which is preliminary data.</text>
</comment>
<sequence>MKILCYTRKPKDDAVYSEKLAYSMHLAWSEDGEYFQALNHNSGVLFAKATENVDGTMNPKSLKSPYMFPMNNGLFGVVAIRTQANGENDDESIGKVLFFQTSDFLQYEEIGLVDICENEYIMDVTCHYDELNDVFIINWCNEKGNWYRSEIVKIKSGGKASKPSTIHQVELEEVNTNIEGIVPRNMIPVSTEIGNRLKYRLSPPINTTINVPNSINASSPDELKNIKATAIYNDGTTSDKKIDWQLEEVDWDNPGIYEINGTVYQDEYTFPAAINRADPNVGKWDGKYYFIATNDENGNKTLSIKEANSIPELVNAKEELILDTVTYEHIGNLLWAPELHVINDDLYIFFAATPEQFLHEEAHVMKLKKGGNPICKDDWTEPKRVVKRDGSFLCEAGKTISLDMTVFKYNGDYYASWSERQFVPVDIGAWIYLAKIDPLEPWKLITDPILLTKPDYGWANNHTFVDEGPFVIQTDKKIFMTFSSALVDATYCVGLLTANNGADLLDPKSWTKSNYPLLTSRSVSGEYGPGHNSYVMDDDGVLWNVYHARNGIDGPRCTGIRRVHFDIDGYPVLDLTEERDINPELKHVSTKLIVQK</sequence>
<dbReference type="Pfam" id="PF07532">
    <property type="entry name" value="Big_4"/>
    <property type="match status" value="1"/>
</dbReference>
<dbReference type="EMBL" id="JBHSMC010000046">
    <property type="protein sequence ID" value="MFC5467047.1"/>
    <property type="molecule type" value="Genomic_DNA"/>
</dbReference>
<evidence type="ECO:0000259" key="6">
    <source>
        <dbReference type="Pfam" id="PF07532"/>
    </source>
</evidence>
<dbReference type="PANTHER" id="PTHR43817">
    <property type="entry name" value="GLYCOSYL HYDROLASE"/>
    <property type="match status" value="1"/>
</dbReference>
<dbReference type="SUPFAM" id="SSF75005">
    <property type="entry name" value="Arabinanase/levansucrase/invertase"/>
    <property type="match status" value="1"/>
</dbReference>
<dbReference type="PANTHER" id="PTHR43817:SF1">
    <property type="entry name" value="HYDROLASE, FAMILY 43, PUTATIVE (AFU_ORTHOLOGUE AFUA_3G01660)-RELATED"/>
    <property type="match status" value="1"/>
</dbReference>
<feature type="domain" description="Bacterial Ig-like" evidence="6">
    <location>
        <begin position="229"/>
        <end position="263"/>
    </location>
</feature>
<proteinExistence type="inferred from homology"/>
<keyword evidence="3 5" id="KW-0378">Hydrolase</keyword>
<protein>
    <submittedName>
        <fullName evidence="7">Family 43 glycosylhydrolase</fullName>
    </submittedName>
</protein>
<dbReference type="Gene3D" id="2.115.10.20">
    <property type="entry name" value="Glycosyl hydrolase domain, family 43"/>
    <property type="match status" value="1"/>
</dbReference>
<name>A0ABW0LQD2_9BACI</name>
<dbReference type="Proteomes" id="UP001596147">
    <property type="component" value="Unassembled WGS sequence"/>
</dbReference>
<comment type="similarity">
    <text evidence="1 5">Belongs to the glycosyl hydrolase 43 family.</text>
</comment>
<accession>A0ABW0LQD2</accession>
<evidence type="ECO:0000256" key="1">
    <source>
        <dbReference type="ARBA" id="ARBA00009865"/>
    </source>
</evidence>
<keyword evidence="2" id="KW-0732">Signal</keyword>
<evidence type="ECO:0000313" key="7">
    <source>
        <dbReference type="EMBL" id="MFC5467047.1"/>
    </source>
</evidence>
<evidence type="ECO:0000256" key="4">
    <source>
        <dbReference type="ARBA" id="ARBA00023295"/>
    </source>
</evidence>
<dbReference type="Pfam" id="PF04616">
    <property type="entry name" value="Glyco_hydro_43"/>
    <property type="match status" value="1"/>
</dbReference>
<dbReference type="InterPro" id="IPR011081">
    <property type="entry name" value="Big_4"/>
</dbReference>
<dbReference type="CDD" id="cd18818">
    <property type="entry name" value="GH43_GbtXyl43B-like"/>
    <property type="match status" value="1"/>
</dbReference>
<reference evidence="8" key="1">
    <citation type="journal article" date="2019" name="Int. J. Syst. Evol. Microbiol.">
        <title>The Global Catalogue of Microorganisms (GCM) 10K type strain sequencing project: providing services to taxonomists for standard genome sequencing and annotation.</title>
        <authorList>
            <consortium name="The Broad Institute Genomics Platform"/>
            <consortium name="The Broad Institute Genome Sequencing Center for Infectious Disease"/>
            <person name="Wu L."/>
            <person name="Ma J."/>
        </authorList>
    </citation>
    <scope>NUCLEOTIDE SEQUENCE [LARGE SCALE GENOMIC DNA]</scope>
    <source>
        <strain evidence="8">CGMCC 1.12237</strain>
    </source>
</reference>
<keyword evidence="4 5" id="KW-0326">Glycosidase</keyword>
<dbReference type="RefSeq" id="WP_382355903.1">
    <property type="nucleotide sequence ID" value="NZ_JBHSMC010000046.1"/>
</dbReference>
<keyword evidence="8" id="KW-1185">Reference proteome</keyword>
<dbReference type="InterPro" id="IPR006710">
    <property type="entry name" value="Glyco_hydro_43"/>
</dbReference>
<dbReference type="InterPro" id="IPR023296">
    <property type="entry name" value="Glyco_hydro_beta-prop_sf"/>
</dbReference>
<evidence type="ECO:0000256" key="2">
    <source>
        <dbReference type="ARBA" id="ARBA00022729"/>
    </source>
</evidence>
<organism evidence="7 8">
    <name type="scientific">Lederbergia graminis</name>
    <dbReference type="NCBI Taxonomy" id="735518"/>
    <lineage>
        <taxon>Bacteria</taxon>
        <taxon>Bacillati</taxon>
        <taxon>Bacillota</taxon>
        <taxon>Bacilli</taxon>
        <taxon>Bacillales</taxon>
        <taxon>Bacillaceae</taxon>
        <taxon>Lederbergia</taxon>
    </lineage>
</organism>
<evidence type="ECO:0000313" key="8">
    <source>
        <dbReference type="Proteomes" id="UP001596147"/>
    </source>
</evidence>